<dbReference type="EMBL" id="MFFS01000003">
    <property type="protein sequence ID" value="OGF23314.1"/>
    <property type="molecule type" value="Genomic_DNA"/>
</dbReference>
<gene>
    <name evidence="1" type="ORF">A2Y83_00650</name>
</gene>
<proteinExistence type="predicted"/>
<dbReference type="Proteomes" id="UP000178323">
    <property type="component" value="Unassembled WGS sequence"/>
</dbReference>
<evidence type="ECO:0000313" key="1">
    <source>
        <dbReference type="EMBL" id="OGF23314.1"/>
    </source>
</evidence>
<sequence>MCGLKTAPNRIFTHLTEYLRTIASSYILLKKNAREKIIFMNNLRHKLEYKKIPLRDGTA</sequence>
<protein>
    <submittedName>
        <fullName evidence="1">Uncharacterized protein</fullName>
    </submittedName>
</protein>
<organism evidence="1 2">
    <name type="scientific">Candidatus Falkowbacteria bacterium RBG_13_39_14</name>
    <dbReference type="NCBI Taxonomy" id="1797985"/>
    <lineage>
        <taxon>Bacteria</taxon>
        <taxon>Candidatus Falkowiibacteriota</taxon>
    </lineage>
</organism>
<dbReference type="AlphaFoldDB" id="A0A1F5S9C2"/>
<comment type="caution">
    <text evidence="1">The sequence shown here is derived from an EMBL/GenBank/DDBJ whole genome shotgun (WGS) entry which is preliminary data.</text>
</comment>
<dbReference type="STRING" id="1797985.A2Y83_00650"/>
<accession>A0A1F5S9C2</accession>
<evidence type="ECO:0000313" key="2">
    <source>
        <dbReference type="Proteomes" id="UP000178323"/>
    </source>
</evidence>
<name>A0A1F5S9C2_9BACT</name>
<reference evidence="1 2" key="1">
    <citation type="journal article" date="2016" name="Nat. Commun.">
        <title>Thousands of microbial genomes shed light on interconnected biogeochemical processes in an aquifer system.</title>
        <authorList>
            <person name="Anantharaman K."/>
            <person name="Brown C.T."/>
            <person name="Hug L.A."/>
            <person name="Sharon I."/>
            <person name="Castelle C.J."/>
            <person name="Probst A.J."/>
            <person name="Thomas B.C."/>
            <person name="Singh A."/>
            <person name="Wilkins M.J."/>
            <person name="Karaoz U."/>
            <person name="Brodie E.L."/>
            <person name="Williams K.H."/>
            <person name="Hubbard S.S."/>
            <person name="Banfield J.F."/>
        </authorList>
    </citation>
    <scope>NUCLEOTIDE SEQUENCE [LARGE SCALE GENOMIC DNA]</scope>
</reference>